<dbReference type="RefSeq" id="XP_002419673.1">
    <property type="nucleotide sequence ID" value="XM_002419628.1"/>
</dbReference>
<organism evidence="2 3">
    <name type="scientific">Candida dubliniensis (strain CD36 / ATCC MYA-646 / CBS 7987 / NCPF 3949 / NRRL Y-17841)</name>
    <name type="common">Yeast</name>
    <dbReference type="NCBI Taxonomy" id="573826"/>
    <lineage>
        <taxon>Eukaryota</taxon>
        <taxon>Fungi</taxon>
        <taxon>Dikarya</taxon>
        <taxon>Ascomycota</taxon>
        <taxon>Saccharomycotina</taxon>
        <taxon>Pichiomycetes</taxon>
        <taxon>Debaryomycetaceae</taxon>
        <taxon>Candida/Lodderomyces clade</taxon>
        <taxon>Candida</taxon>
    </lineage>
</organism>
<dbReference type="HOGENOM" id="CLU_1722108_0_0_1"/>
<keyword evidence="3" id="KW-1185">Reference proteome</keyword>
<gene>
    <name evidence="1" type="ordered locus">Cd36_87730</name>
    <name evidence="2" type="ORF">CD36_87730</name>
</gene>
<accession>B9WF06</accession>
<dbReference type="EMBL" id="FM992690">
    <property type="protein sequence ID" value="CAX43270.1"/>
    <property type="molecule type" value="Genomic_DNA"/>
</dbReference>
<evidence type="ECO:0000313" key="2">
    <source>
        <dbReference type="EMBL" id="CAX43270.1"/>
    </source>
</evidence>
<dbReference type="OrthoDB" id="4084018at2759"/>
<dbReference type="KEGG" id="cdu:CD36_87730"/>
<dbReference type="AlphaFoldDB" id="B9WF06"/>
<proteinExistence type="predicted"/>
<evidence type="ECO:0000313" key="1">
    <source>
        <dbReference type="CGD" id="CAL0000168105"/>
    </source>
</evidence>
<sequence>MMSLRERLESLDDLPNTYTQVLQKDIARVEGFIKECDKAISMLDESASVEAQIIALYHTLGAIPYIPDKNDTITTAATTVVLEKLVNQYKTQPTSPTDYSEMITSLKALRSEKLNHISDLQLKLAGEFASPLHAKLAEASSLHDLLSSYIAKINSK</sequence>
<dbReference type="GeneID" id="8046889"/>
<dbReference type="VEuPathDB" id="FungiDB:CD36_87730"/>
<protein>
    <submittedName>
        <fullName evidence="2">Uncharacterized protein</fullName>
    </submittedName>
</protein>
<reference evidence="2 3" key="1">
    <citation type="journal article" date="2009" name="Genome Res.">
        <title>Comparative genomics of the fungal pathogens Candida dubliniensis and Candida albicans.</title>
        <authorList>
            <person name="Jackson A.P."/>
            <person name="Gamble J.A."/>
            <person name="Yeomans T."/>
            <person name="Moran G.P."/>
            <person name="Saunders D."/>
            <person name="Harris D."/>
            <person name="Aslett M."/>
            <person name="Barrell J.F."/>
            <person name="Butler G."/>
            <person name="Citiulo F."/>
            <person name="Coleman D.C."/>
            <person name="de Groot P.W.J."/>
            <person name="Goodwin T.J."/>
            <person name="Quail M.A."/>
            <person name="McQuillan J."/>
            <person name="Munro C.A."/>
            <person name="Pain A."/>
            <person name="Poulter R.T."/>
            <person name="Rajandream M.A."/>
            <person name="Renauld H."/>
            <person name="Spiering M.J."/>
            <person name="Tivey A."/>
            <person name="Gow N.A.R."/>
            <person name="Barrell B."/>
            <person name="Sullivan D.J."/>
            <person name="Berriman M."/>
        </authorList>
    </citation>
    <scope>NUCLEOTIDE SEQUENCE [LARGE SCALE GENOMIC DNA]</scope>
    <source>
        <strain evidence="3">CD36 / ATCC MYA-646 / CBS 7987 / NCPF 3949 / NRRL Y-17841</strain>
    </source>
</reference>
<name>B9WF06_CANDC</name>
<dbReference type="Proteomes" id="UP000002605">
    <property type="component" value="Chromosome 3"/>
</dbReference>
<evidence type="ECO:0000313" key="3">
    <source>
        <dbReference type="Proteomes" id="UP000002605"/>
    </source>
</evidence>
<dbReference type="CGD" id="CAL0000168105">
    <property type="gene designation" value="Cd36_87730"/>
</dbReference>